<dbReference type="Gene3D" id="1.10.150.20">
    <property type="entry name" value="5' to 3' exonuclease, C-terminal subdomain"/>
    <property type="match status" value="1"/>
</dbReference>
<dbReference type="SMART" id="SM00891">
    <property type="entry name" value="ERCC4"/>
    <property type="match status" value="1"/>
</dbReference>
<keyword evidence="4" id="KW-0067">ATP-binding</keyword>
<dbReference type="Pfam" id="PF00271">
    <property type="entry name" value="Helicase_C"/>
    <property type="match status" value="1"/>
</dbReference>
<dbReference type="InterPro" id="IPR006166">
    <property type="entry name" value="ERCC4_domain"/>
</dbReference>
<dbReference type="SMART" id="SM00278">
    <property type="entry name" value="HhH1"/>
    <property type="match status" value="2"/>
</dbReference>
<name>A0AAE4SC11_9EURY</name>
<dbReference type="GO" id="GO:0005524">
    <property type="term" value="F:ATP binding"/>
    <property type="evidence" value="ECO:0007669"/>
    <property type="project" value="UniProtKB-KW"/>
</dbReference>
<evidence type="ECO:0000313" key="8">
    <source>
        <dbReference type="Proteomes" id="UP001283212"/>
    </source>
</evidence>
<dbReference type="PANTHER" id="PTHR14025:SF20">
    <property type="entry name" value="FANCONI ANEMIA GROUP M PROTEIN"/>
    <property type="match status" value="1"/>
</dbReference>
<gene>
    <name evidence="7" type="primary">srmB</name>
    <name evidence="7" type="ORF">McpCs1_09620</name>
</gene>
<feature type="domain" description="Helicase ATP-binding" evidence="5">
    <location>
        <begin position="45"/>
        <end position="210"/>
    </location>
</feature>
<evidence type="ECO:0000256" key="3">
    <source>
        <dbReference type="ARBA" id="ARBA00022806"/>
    </source>
</evidence>
<accession>A0AAE4SC11</accession>
<comment type="caution">
    <text evidence="7">The sequence shown here is derived from an EMBL/GenBank/DDBJ whole genome shotgun (WGS) entry which is preliminary data.</text>
</comment>
<dbReference type="InterPro" id="IPR011545">
    <property type="entry name" value="DEAD/DEAH_box_helicase_dom"/>
</dbReference>
<keyword evidence="1" id="KW-0547">Nucleotide-binding</keyword>
<dbReference type="InterPro" id="IPR001650">
    <property type="entry name" value="Helicase_C-like"/>
</dbReference>
<dbReference type="Pfam" id="PF02732">
    <property type="entry name" value="ERCC4"/>
    <property type="match status" value="1"/>
</dbReference>
<dbReference type="AlphaFoldDB" id="A0AAE4SC11"/>
<dbReference type="InterPro" id="IPR010994">
    <property type="entry name" value="RuvA_2-like"/>
</dbReference>
<evidence type="ECO:0000313" key="7">
    <source>
        <dbReference type="EMBL" id="MDV0443584.1"/>
    </source>
</evidence>
<dbReference type="PROSITE" id="PS51192">
    <property type="entry name" value="HELICASE_ATP_BIND_1"/>
    <property type="match status" value="1"/>
</dbReference>
<dbReference type="Proteomes" id="UP001283212">
    <property type="component" value="Unassembled WGS sequence"/>
</dbReference>
<dbReference type="GO" id="GO:0006281">
    <property type="term" value="P:DNA repair"/>
    <property type="evidence" value="ECO:0007669"/>
    <property type="project" value="InterPro"/>
</dbReference>
<dbReference type="Gene3D" id="1.20.1320.20">
    <property type="entry name" value="hef helicase domain"/>
    <property type="match status" value="1"/>
</dbReference>
<dbReference type="InterPro" id="IPR011335">
    <property type="entry name" value="Restrct_endonuc-II-like"/>
</dbReference>
<dbReference type="SMART" id="SM00487">
    <property type="entry name" value="DEXDc"/>
    <property type="match status" value="1"/>
</dbReference>
<dbReference type="PANTHER" id="PTHR14025">
    <property type="entry name" value="FANCONI ANEMIA GROUP M FANCM FAMILY MEMBER"/>
    <property type="match status" value="1"/>
</dbReference>
<evidence type="ECO:0000256" key="4">
    <source>
        <dbReference type="ARBA" id="ARBA00022840"/>
    </source>
</evidence>
<keyword evidence="8" id="KW-1185">Reference proteome</keyword>
<sequence length="776" mass="85335">MLVNPDKPHLSSILPTNIITIPMPYVSHPNIPPDTIEERAYQTNIARHALDGNTLVVLPTGMGKTAVALRVAAERLSIGKILMLAPTKPLVEQHYRYFSKNLLLEEGDVAMFTGSNSPAKRIEMWGTAKLCISTPEVIKNDLIAERYSLRDVSLLIVDECHRTVGNYAYVFIAERYAATATQPLILGMTASPGSDPEMVAEICGHLSVSIVESRVETDADVRAYVHEREIEYRSVDLPEDLWLALSVLNSMIDDRLVTLTDLNYRVPRREALSMKALNGVMAQIQTRMHERDRTAYTAMSVHAELMKLKHGVTMAESQGTTALKAYLMRLESEGASGAGSKASKRICSDERFQRLLALADNWKKELHPKADEVVRIVRDQLVEDAESRVIVFATYRDGVSMLVHHLAEAGVPAIRFVGQASRDTEKGLSQKEQIEAIRQFREGKYHVLVATSVGEEGLDIPSTDLVVFYESVPSEVRSIQRKGRTGRNSSGKIIVLITKGTTDETFRWVSSTREKQMQKGVKAMRSGNVPLPTPDPAKAQMTLADAVLRAAASSAESDDAERPAIVIDNREMSSKVAEHLSNLGAKITLAALPVGDYAIGDRVLVERKTAQDFVDTLVDRDLFGQVKSLAESASRPVLIVEGGSIADLYELRNIHPNAIRNTLASIAVDFDVSLVFTRDAEETAGMLYAFARRDLGEAKSERSFHRHKSARSGREELEYILTAVPEVGPKSARDILSAFGTLRAVFSATAGELMQVKGVGEKTAGGIVGAAERKYE</sequence>
<dbReference type="InterPro" id="IPR027417">
    <property type="entry name" value="P-loop_NTPase"/>
</dbReference>
<dbReference type="Gene3D" id="3.40.50.300">
    <property type="entry name" value="P-loop containing nucleotide triphosphate hydrolases"/>
    <property type="match status" value="2"/>
</dbReference>
<evidence type="ECO:0000259" key="6">
    <source>
        <dbReference type="PROSITE" id="PS51194"/>
    </source>
</evidence>
<dbReference type="InterPro" id="IPR041755">
    <property type="entry name" value="Hef_ID"/>
</dbReference>
<dbReference type="Pfam" id="PF14520">
    <property type="entry name" value="HHH_5"/>
    <property type="match status" value="1"/>
</dbReference>
<dbReference type="PROSITE" id="PS51194">
    <property type="entry name" value="HELICASE_CTER"/>
    <property type="match status" value="1"/>
</dbReference>
<dbReference type="SUPFAM" id="SSF52980">
    <property type="entry name" value="Restriction endonuclease-like"/>
    <property type="match status" value="1"/>
</dbReference>
<dbReference type="Pfam" id="PF21210">
    <property type="entry name" value="RNA_helicase_helical"/>
    <property type="match status" value="1"/>
</dbReference>
<evidence type="ECO:0000256" key="1">
    <source>
        <dbReference type="ARBA" id="ARBA00022741"/>
    </source>
</evidence>
<dbReference type="CDD" id="cd12089">
    <property type="entry name" value="Hef_ID"/>
    <property type="match status" value="1"/>
</dbReference>
<evidence type="ECO:0000256" key="2">
    <source>
        <dbReference type="ARBA" id="ARBA00022801"/>
    </source>
</evidence>
<dbReference type="NCBIfam" id="NF010337">
    <property type="entry name" value="PRK13766.1"/>
    <property type="match status" value="1"/>
</dbReference>
<evidence type="ECO:0000259" key="5">
    <source>
        <dbReference type="PROSITE" id="PS51192"/>
    </source>
</evidence>
<dbReference type="SMART" id="SM00490">
    <property type="entry name" value="HELICc"/>
    <property type="match status" value="1"/>
</dbReference>
<dbReference type="GO" id="GO:0004518">
    <property type="term" value="F:nuclease activity"/>
    <property type="evidence" value="ECO:0007669"/>
    <property type="project" value="InterPro"/>
</dbReference>
<keyword evidence="2 7" id="KW-0378">Hydrolase</keyword>
<dbReference type="InterPro" id="IPR014001">
    <property type="entry name" value="Helicase_ATP-bd"/>
</dbReference>
<feature type="domain" description="Helicase C-terminal" evidence="6">
    <location>
        <begin position="377"/>
        <end position="537"/>
    </location>
</feature>
<dbReference type="SUPFAM" id="SSF52540">
    <property type="entry name" value="P-loop containing nucleoside triphosphate hydrolases"/>
    <property type="match status" value="1"/>
</dbReference>
<dbReference type="GO" id="GO:0016787">
    <property type="term" value="F:hydrolase activity"/>
    <property type="evidence" value="ECO:0007669"/>
    <property type="project" value="UniProtKB-KW"/>
</dbReference>
<keyword evidence="3 7" id="KW-0347">Helicase</keyword>
<dbReference type="EC" id="3.6.4.13" evidence="7"/>
<dbReference type="SUPFAM" id="SSF47781">
    <property type="entry name" value="RuvA domain 2-like"/>
    <property type="match status" value="1"/>
</dbReference>
<dbReference type="GO" id="GO:0140097">
    <property type="term" value="F:catalytic activity, acting on DNA"/>
    <property type="evidence" value="ECO:0007669"/>
    <property type="project" value="UniProtKB-ARBA"/>
</dbReference>
<dbReference type="Gene3D" id="3.40.50.10130">
    <property type="match status" value="1"/>
</dbReference>
<dbReference type="Pfam" id="PF00270">
    <property type="entry name" value="DEAD"/>
    <property type="match status" value="1"/>
</dbReference>
<proteinExistence type="predicted"/>
<dbReference type="InterPro" id="IPR003583">
    <property type="entry name" value="Hlx-hairpin-Hlx_DNA-bd_motif"/>
</dbReference>
<organism evidence="7 8">
    <name type="scientific">Methanorbis rubei</name>
    <dbReference type="NCBI Taxonomy" id="3028300"/>
    <lineage>
        <taxon>Archaea</taxon>
        <taxon>Methanobacteriati</taxon>
        <taxon>Methanobacteriota</taxon>
        <taxon>Stenosarchaea group</taxon>
        <taxon>Methanomicrobia</taxon>
        <taxon>Methanomicrobiales</taxon>
        <taxon>Methanocorpusculaceae</taxon>
        <taxon>Methanorbis</taxon>
    </lineage>
</organism>
<dbReference type="GO" id="GO:0003677">
    <property type="term" value="F:DNA binding"/>
    <property type="evidence" value="ECO:0007669"/>
    <property type="project" value="InterPro"/>
</dbReference>
<dbReference type="GO" id="GO:0003724">
    <property type="term" value="F:RNA helicase activity"/>
    <property type="evidence" value="ECO:0007669"/>
    <property type="project" value="UniProtKB-EC"/>
</dbReference>
<protein>
    <submittedName>
        <fullName evidence="7">ATP-dependent RNA helicase SrmB</fullName>
        <ecNumber evidence="7">3.6.4.13</ecNumber>
    </submittedName>
</protein>
<dbReference type="EMBL" id="JAWDKB010000003">
    <property type="protein sequence ID" value="MDV0443584.1"/>
    <property type="molecule type" value="Genomic_DNA"/>
</dbReference>
<reference evidence="7 8" key="1">
    <citation type="submission" date="2023-06" db="EMBL/GenBank/DDBJ databases">
        <title>Genome sequence of Methancorpusculaceae sp. Cs1.</title>
        <authorList>
            <person name="Protasov E."/>
            <person name="Platt K."/>
            <person name="Poehlein A."/>
            <person name="Daniel R."/>
            <person name="Brune A."/>
        </authorList>
    </citation>
    <scope>NUCLEOTIDE SEQUENCE [LARGE SCALE GENOMIC DNA]</scope>
    <source>
        <strain evidence="7 8">Cs1</strain>
    </source>
</reference>
<dbReference type="CDD" id="cd20075">
    <property type="entry name" value="XPF_nuclease_XPF_arch"/>
    <property type="match status" value="1"/>
</dbReference>